<dbReference type="AlphaFoldDB" id="A0A8B6GBR1"/>
<dbReference type="OrthoDB" id="6122930at2759"/>
<feature type="signal peptide" evidence="1">
    <location>
        <begin position="1"/>
        <end position="23"/>
    </location>
</feature>
<proteinExistence type="predicted"/>
<evidence type="ECO:0000313" key="3">
    <source>
        <dbReference type="Proteomes" id="UP000596742"/>
    </source>
</evidence>
<comment type="caution">
    <text evidence="2">The sequence shown here is derived from an EMBL/GenBank/DDBJ whole genome shotgun (WGS) entry which is preliminary data.</text>
</comment>
<protein>
    <submittedName>
        <fullName evidence="2">Uncharacterized protein</fullName>
    </submittedName>
</protein>
<name>A0A8B6GBR1_MYTGA</name>
<gene>
    <name evidence="2" type="ORF">MGAL_10B080000</name>
</gene>
<reference evidence="2" key="1">
    <citation type="submission" date="2018-11" db="EMBL/GenBank/DDBJ databases">
        <authorList>
            <person name="Alioto T."/>
            <person name="Alioto T."/>
        </authorList>
    </citation>
    <scope>NUCLEOTIDE SEQUENCE</scope>
</reference>
<keyword evidence="1" id="KW-0732">Signal</keyword>
<organism evidence="2 3">
    <name type="scientific">Mytilus galloprovincialis</name>
    <name type="common">Mediterranean mussel</name>
    <dbReference type="NCBI Taxonomy" id="29158"/>
    <lineage>
        <taxon>Eukaryota</taxon>
        <taxon>Metazoa</taxon>
        <taxon>Spiralia</taxon>
        <taxon>Lophotrochozoa</taxon>
        <taxon>Mollusca</taxon>
        <taxon>Bivalvia</taxon>
        <taxon>Autobranchia</taxon>
        <taxon>Pteriomorphia</taxon>
        <taxon>Mytilida</taxon>
        <taxon>Mytiloidea</taxon>
        <taxon>Mytilidae</taxon>
        <taxon>Mytilinae</taxon>
        <taxon>Mytilus</taxon>
    </lineage>
</organism>
<dbReference type="EMBL" id="UYJE01008194">
    <property type="protein sequence ID" value="VDI61884.1"/>
    <property type="molecule type" value="Genomic_DNA"/>
</dbReference>
<feature type="chain" id="PRO_5032711463" evidence="1">
    <location>
        <begin position="24"/>
        <end position="403"/>
    </location>
</feature>
<evidence type="ECO:0000313" key="2">
    <source>
        <dbReference type="EMBL" id="VDI61884.1"/>
    </source>
</evidence>
<dbReference type="Proteomes" id="UP000596742">
    <property type="component" value="Unassembled WGS sequence"/>
</dbReference>
<evidence type="ECO:0000256" key="1">
    <source>
        <dbReference type="SAM" id="SignalP"/>
    </source>
</evidence>
<keyword evidence="3" id="KW-1185">Reference proteome</keyword>
<sequence>MRDLELYTKLFFLCFTLPAVVNSAFVEVDQDTKHGIDKEVRVDILEYIPKDLGTYQNQSSVCLQNIIQCKDCSDSKCQRPAIPDDDFAALKVKAVMPVINSIQFLTVVLSRVEVSVDILGRVRFSRYAKNNANVALQSGSIIRKSNLTALQELALNADLLRSTFIDLDRRLKAKNIFKKIGKAIKKAVNIIGRGLKRLVLKWWDRLRKIFRIASAVWKKIFKKLKFKEWIKRRLKCILKKPLQVKCCVFPECCTSVRKQPWLYICPIINNAKIFTGRKKRDTDQCAAKCSVCKMNQMDETDLVESICQLDVDEVDHNMKSLKYLVEDITQAINVTLITKIEVDDSSLTPDSDTVNRAFEKSRVTYTINGTDVVFKPNKPFSVTDRELTAEMLSTEIKRKAAEV</sequence>
<accession>A0A8B6GBR1</accession>